<feature type="compositionally biased region" description="Low complexity" evidence="13">
    <location>
        <begin position="1481"/>
        <end position="1493"/>
    </location>
</feature>
<comment type="catalytic activity">
    <reaction evidence="12">
        <text>RNA(n) + a ribonucleoside 5'-triphosphate = RNA(n+1) + diphosphate</text>
        <dbReference type="Rhea" id="RHEA:21248"/>
        <dbReference type="Rhea" id="RHEA-COMP:14527"/>
        <dbReference type="Rhea" id="RHEA-COMP:17342"/>
        <dbReference type="ChEBI" id="CHEBI:33019"/>
        <dbReference type="ChEBI" id="CHEBI:61557"/>
        <dbReference type="ChEBI" id="CHEBI:140395"/>
        <dbReference type="EC" id="2.7.7.6"/>
    </reaction>
</comment>
<feature type="compositionally biased region" description="Acidic residues" evidence="13">
    <location>
        <begin position="1506"/>
        <end position="1515"/>
    </location>
</feature>
<dbReference type="Pfam" id="PF04997">
    <property type="entry name" value="RNA_pol_Rpb1_1"/>
    <property type="match status" value="1"/>
</dbReference>
<dbReference type="InterPro" id="IPR000722">
    <property type="entry name" value="RNA_pol_asu"/>
</dbReference>
<dbReference type="GO" id="GO:0003899">
    <property type="term" value="F:DNA-directed RNA polymerase activity"/>
    <property type="evidence" value="ECO:0007669"/>
    <property type="project" value="UniProtKB-EC"/>
</dbReference>
<evidence type="ECO:0000256" key="2">
    <source>
        <dbReference type="ARBA" id="ARBA00007207"/>
    </source>
</evidence>
<comment type="similarity">
    <text evidence="2">Belongs to the RNA polymerase beta' chain family. RpoC1 subfamily.</text>
</comment>
<dbReference type="InterPro" id="IPR044893">
    <property type="entry name" value="RNA_pol_Rpb1_clamp_domain"/>
</dbReference>
<dbReference type="InterPro" id="IPR006592">
    <property type="entry name" value="RNA_pol_N"/>
</dbReference>
<dbReference type="Pfam" id="PF04998">
    <property type="entry name" value="RNA_pol_Rpb1_5"/>
    <property type="match status" value="1"/>
</dbReference>
<feature type="compositionally biased region" description="Basic and acidic residues" evidence="13">
    <location>
        <begin position="276"/>
        <end position="288"/>
    </location>
</feature>
<keyword evidence="8" id="KW-0862">Zinc</keyword>
<dbReference type="Gene3D" id="1.10.274.100">
    <property type="entry name" value="RNA polymerase Rpb1, domain 3"/>
    <property type="match status" value="1"/>
</dbReference>
<dbReference type="Gene3D" id="2.40.40.20">
    <property type="match status" value="1"/>
</dbReference>
<dbReference type="Pfam" id="PF04983">
    <property type="entry name" value="RNA_pol_Rpb1_3"/>
    <property type="match status" value="1"/>
</dbReference>
<evidence type="ECO:0000256" key="9">
    <source>
        <dbReference type="ARBA" id="ARBA00022842"/>
    </source>
</evidence>
<evidence type="ECO:0000256" key="12">
    <source>
        <dbReference type="RuleBase" id="RU004279"/>
    </source>
</evidence>
<keyword evidence="11" id="KW-0539">Nucleus</keyword>
<keyword evidence="3 12" id="KW-0240">DNA-directed RNA polymerase</keyword>
<comment type="subcellular location">
    <subcellularLocation>
        <location evidence="1">Nucleus</location>
    </subcellularLocation>
</comment>
<dbReference type="Pfam" id="PF05000">
    <property type="entry name" value="RNA_pol_Rpb1_4"/>
    <property type="match status" value="1"/>
</dbReference>
<gene>
    <name evidence="15" type="ORF">QBZ16_002475</name>
</gene>
<dbReference type="InterPro" id="IPR007066">
    <property type="entry name" value="RNA_pol_Rpb1_3"/>
</dbReference>
<keyword evidence="10 12" id="KW-0804">Transcription</keyword>
<evidence type="ECO:0000313" key="16">
    <source>
        <dbReference type="Proteomes" id="UP001255856"/>
    </source>
</evidence>
<dbReference type="Gene3D" id="6.20.50.80">
    <property type="match status" value="1"/>
</dbReference>
<evidence type="ECO:0000256" key="1">
    <source>
        <dbReference type="ARBA" id="ARBA00004123"/>
    </source>
</evidence>
<evidence type="ECO:0000256" key="10">
    <source>
        <dbReference type="ARBA" id="ARBA00023163"/>
    </source>
</evidence>
<accession>A0AAD9IMP5</accession>
<dbReference type="CDD" id="cd02735">
    <property type="entry name" value="RNAP_I_Rpa1_C"/>
    <property type="match status" value="1"/>
</dbReference>
<protein>
    <recommendedName>
        <fullName evidence="12">DNA-directed RNA polymerase subunit</fullName>
        <ecNumber evidence="12">2.7.7.6</ecNumber>
    </recommendedName>
</protein>
<organism evidence="15 16">
    <name type="scientific">Prototheca wickerhamii</name>
    <dbReference type="NCBI Taxonomy" id="3111"/>
    <lineage>
        <taxon>Eukaryota</taxon>
        <taxon>Viridiplantae</taxon>
        <taxon>Chlorophyta</taxon>
        <taxon>core chlorophytes</taxon>
        <taxon>Trebouxiophyceae</taxon>
        <taxon>Chlorellales</taxon>
        <taxon>Chlorellaceae</taxon>
        <taxon>Prototheca</taxon>
    </lineage>
</organism>
<dbReference type="InterPro" id="IPR007081">
    <property type="entry name" value="RNA_pol_Rpb1_5"/>
</dbReference>
<dbReference type="Gene3D" id="3.30.70.2850">
    <property type="match status" value="1"/>
</dbReference>
<dbReference type="InterPro" id="IPR007080">
    <property type="entry name" value="RNA_pol_Rpb1_1"/>
</dbReference>
<feature type="region of interest" description="Disordered" evidence="13">
    <location>
        <begin position="1481"/>
        <end position="1578"/>
    </location>
</feature>
<dbReference type="InterPro" id="IPR015699">
    <property type="entry name" value="DNA-dir_RNA_pol1_lsu_N"/>
</dbReference>
<keyword evidence="9" id="KW-0460">Magnesium</keyword>
<dbReference type="InterPro" id="IPR047107">
    <property type="entry name" value="DNA-dir_RNA_pol1_lsu_C"/>
</dbReference>
<keyword evidence="6 12" id="KW-0548">Nucleotidyltransferase</keyword>
<dbReference type="SMART" id="SM00663">
    <property type="entry name" value="RPOLA_N"/>
    <property type="match status" value="1"/>
</dbReference>
<comment type="function">
    <text evidence="12">DNA-dependent RNA polymerase catalyzes the transcription of DNA into RNA using the four ribonucleoside triphosphates as substrates.</text>
</comment>
<evidence type="ECO:0000256" key="8">
    <source>
        <dbReference type="ARBA" id="ARBA00022833"/>
    </source>
</evidence>
<feature type="domain" description="RNA polymerase N-terminal" evidence="14">
    <location>
        <begin position="397"/>
        <end position="741"/>
    </location>
</feature>
<feature type="compositionally biased region" description="Acidic residues" evidence="13">
    <location>
        <begin position="1551"/>
        <end position="1578"/>
    </location>
</feature>
<feature type="compositionally biased region" description="Basic and acidic residues" evidence="13">
    <location>
        <begin position="250"/>
        <end position="266"/>
    </location>
</feature>
<dbReference type="GO" id="GO:0003677">
    <property type="term" value="F:DNA binding"/>
    <property type="evidence" value="ECO:0007669"/>
    <property type="project" value="InterPro"/>
</dbReference>
<dbReference type="InterPro" id="IPR038120">
    <property type="entry name" value="Rpb1_funnel_sf"/>
</dbReference>
<keyword evidence="5 12" id="KW-0808">Transferase</keyword>
<dbReference type="CDD" id="cd01435">
    <property type="entry name" value="RNAP_I_RPA1_N"/>
    <property type="match status" value="1"/>
</dbReference>
<keyword evidence="4" id="KW-0934">Plastid</keyword>
<evidence type="ECO:0000256" key="5">
    <source>
        <dbReference type="ARBA" id="ARBA00022679"/>
    </source>
</evidence>
<evidence type="ECO:0000313" key="15">
    <source>
        <dbReference type="EMBL" id="KAK2080079.1"/>
    </source>
</evidence>
<evidence type="ECO:0000256" key="13">
    <source>
        <dbReference type="SAM" id="MobiDB-lite"/>
    </source>
</evidence>
<feature type="region of interest" description="Disordered" evidence="13">
    <location>
        <begin position="248"/>
        <end position="288"/>
    </location>
</feature>
<dbReference type="InterPro" id="IPR007083">
    <property type="entry name" value="RNA_pol_Rpb1_4"/>
</dbReference>
<dbReference type="Proteomes" id="UP001255856">
    <property type="component" value="Unassembled WGS sequence"/>
</dbReference>
<evidence type="ECO:0000256" key="11">
    <source>
        <dbReference type="ARBA" id="ARBA00023242"/>
    </source>
</evidence>
<dbReference type="Gene3D" id="6.10.250.2940">
    <property type="match status" value="1"/>
</dbReference>
<dbReference type="EMBL" id="JASFZW010000002">
    <property type="protein sequence ID" value="KAK2080079.1"/>
    <property type="molecule type" value="Genomic_DNA"/>
</dbReference>
<evidence type="ECO:0000256" key="7">
    <source>
        <dbReference type="ARBA" id="ARBA00022723"/>
    </source>
</evidence>
<dbReference type="SUPFAM" id="SSF64484">
    <property type="entry name" value="beta and beta-prime subunits of DNA dependent RNA-polymerase"/>
    <property type="match status" value="1"/>
</dbReference>
<dbReference type="PANTHER" id="PTHR19376:SF11">
    <property type="entry name" value="DNA-DIRECTED RNA POLYMERASE I SUBUNIT RPA1"/>
    <property type="match status" value="1"/>
</dbReference>
<dbReference type="GO" id="GO:0046872">
    <property type="term" value="F:metal ion binding"/>
    <property type="evidence" value="ECO:0007669"/>
    <property type="project" value="UniProtKB-KW"/>
</dbReference>
<dbReference type="EC" id="2.7.7.6" evidence="12"/>
<dbReference type="InterPro" id="IPR042102">
    <property type="entry name" value="RNA_pol_Rpb1_3_sf"/>
</dbReference>
<sequence length="1805" mass="194845">MSATLHSKEVTTASLRAVSFGFYTDEEIRKISVKRIVNPIMFDNSRAPVEGGLCDPALGPMDFRERYARVVVISMCTTCGLSSECPGHFGHIELAAPVYNPLVFTTLYKLLRCTCLHCFKFRMSDKELQRYVLRLNLLLRGDVTGAQGVTVGTTRATKAAKDELEALDGPMDTLGGRGRRRRGLAHAAIATIREIFARQPPGHCANCGAWSPAIKREGYSKLFLMPLQVKRAAANRAAGTEVLPNLFRMQRGEEDRGRGVRPARSDDDSDSGSDSDAGKAERKAMRRVKAEAESKGVLAVDADRRDLGGVSRAALDEAEAQRTEDLSQPKFLTPAEVQEIVRCVWAANPELMALIYPAEAGRRAAVHAEGREAGAAALAAARSGRARARALAATNYREFFIRTLAVPPNRFRPMNKIGDQLFEHPQNTTLARVINLNLELMRLAREAGSEGADGRMLLAWLSMQNSVNAFIDTTTAEGDQKQIGIRQALEKKEGLFRKNMMGKRVNFAARSVISPDVYLNGGEIGIPPYIAARLTFPERVTPWNVERLCEAVIAGPGKNPGAVAVEDERGRLLMLRDDRASREAVARRLFTQIRGATRAEGKRARDAAAPASPRHAAPLSLLDGAGALSEFGGCKVVYRSMEDGDVLLTNRQPTLHKPGLMAHRARIMRDERTIRFHYANCATFNADFDGDEINLHLPQDQLGRAEGYGIVSADRQFFVPTDGKPLRGLIQDHIVSGTLLTMRDRFFTRADYAQLVYDAVCVDCSGAWEVWTEPPALLKPARLWTGKQVLTAVLMHYTRDQLPFSLCTASKVPVDTWGKTSGEGRLRIQHARLVAGVVDKNCFGKHGLVHFFHELYGPERTSLLTAALSRLFTAFLQRFGFTCGMADVYLVDEAERQRAGILRGADARCLDAAAELVSGAARAAPRVEAGASPEEVFLAEQGAVRRELAVKHRASPATTGALLDMKSSSAMHPLSSEVVRACLPAGQTKPFRHNMMALMTVTGAKGSVVNFSQISCLLGQQELEGRRVPRMASGKTLPCFAPFDVGARSGGFVGDRFLTGLRPQEYYFHCMAGREGLVDTTVKTSRSGYIQRCLVKNLEPLRVAYDGTVRDDTDSSVVQFRFGEDGIDTTRTGCLRTLPFFFYNMPQLGRAVAAAAAAGAGREAGARGARPPRRTPTASCAAGARTRCAALMRRRRMTDAAAIKSTKSKKKRKQNAEAAPEDLVHPTTTVLPPGATVPPTTLGVASEGFQAALLRTLFGGGLLPASGAEAMAQAYKATLRELQRCRREGQPWDFGALDPGAFARLMQARFQQCQAAPGEAVGVIAAQSIGEPSTQMTLNTFHMAGRGEANVTLGIPRLREILMTASANIATPVMTLPELAGRLRRVLLGGALRALEVEENVLARSGVTSGGRARVGTVTLRFHAPGAYPAELGLRWQELEACFRKVFVPKFQTAVRLEMKKASTGNAVASVSVAAVGGEEAGAGRAEAPADGAGAEGTGATRDDALEAESEEDEEGKTRFGQGRGEHATYDAGDEEDERLASEARRGDPTLAEEEDEEEEGSDEDAEMNARMEEEEAEREERAAAEAAELRAWQLEGGVRVDEEARTCQLKLHFALDSPKLLLRELAERVVAATVLRGTPGVTKCYVLDARSGGGAPAVQTDGINLAAAARAGDIVDTAGVYANSPAAMLEVYGVEACRASIIREAAAVFGAYGIGVDQRHLSLIADYMTHLGGCRPCNRTGISASTSPFLKVTFETAAAFLISSTLHGDIDRLTSPASRIVVGQPVAMGTGAMGLVQKLEAAQA</sequence>
<name>A0AAD9IMP5_PROWI</name>
<evidence type="ECO:0000256" key="4">
    <source>
        <dbReference type="ARBA" id="ARBA00022640"/>
    </source>
</evidence>
<evidence type="ECO:0000256" key="6">
    <source>
        <dbReference type="ARBA" id="ARBA00022695"/>
    </source>
</evidence>
<comment type="caution">
    <text evidence="15">The sequence shown here is derived from an EMBL/GenBank/DDBJ whole genome shotgun (WGS) entry which is preliminary data.</text>
</comment>
<dbReference type="PANTHER" id="PTHR19376">
    <property type="entry name" value="DNA-DIRECTED RNA POLYMERASE"/>
    <property type="match status" value="1"/>
</dbReference>
<evidence type="ECO:0000259" key="14">
    <source>
        <dbReference type="SMART" id="SM00663"/>
    </source>
</evidence>
<feature type="region of interest" description="Disordered" evidence="13">
    <location>
        <begin position="1200"/>
        <end position="1234"/>
    </location>
</feature>
<keyword evidence="7" id="KW-0479">Metal-binding</keyword>
<dbReference type="GO" id="GO:0005736">
    <property type="term" value="C:RNA polymerase I complex"/>
    <property type="evidence" value="ECO:0007669"/>
    <property type="project" value="UniProtKB-ARBA"/>
</dbReference>
<evidence type="ECO:0000256" key="3">
    <source>
        <dbReference type="ARBA" id="ARBA00022478"/>
    </source>
</evidence>
<feature type="compositionally biased region" description="Basic and acidic residues" evidence="13">
    <location>
        <begin position="1539"/>
        <end position="1548"/>
    </location>
</feature>
<dbReference type="InterPro" id="IPR045867">
    <property type="entry name" value="DNA-dir_RpoC_beta_prime"/>
</dbReference>
<dbReference type="Gene3D" id="4.10.860.120">
    <property type="entry name" value="RNA polymerase II, clamp domain"/>
    <property type="match status" value="1"/>
</dbReference>
<dbReference type="Pfam" id="PF00623">
    <property type="entry name" value="RNA_pol_Rpb1_2"/>
    <property type="match status" value="1"/>
</dbReference>
<dbReference type="GO" id="GO:0006351">
    <property type="term" value="P:DNA-templated transcription"/>
    <property type="evidence" value="ECO:0007669"/>
    <property type="project" value="InterPro"/>
</dbReference>
<dbReference type="Gene3D" id="1.10.132.30">
    <property type="match status" value="1"/>
</dbReference>
<reference evidence="15" key="1">
    <citation type="submission" date="2021-01" db="EMBL/GenBank/DDBJ databases">
        <authorList>
            <person name="Eckstrom K.M.E."/>
        </authorList>
    </citation>
    <scope>NUCLEOTIDE SEQUENCE</scope>
    <source>
        <strain evidence="15">UVCC 0001</strain>
    </source>
</reference>
<keyword evidence="16" id="KW-1185">Reference proteome</keyword>
<dbReference type="Gene3D" id="3.30.1490.180">
    <property type="entry name" value="RNA polymerase ii"/>
    <property type="match status" value="1"/>
</dbReference>
<proteinExistence type="inferred from homology"/>